<feature type="transmembrane region" description="Helical" evidence="6">
    <location>
        <begin position="12"/>
        <end position="32"/>
    </location>
</feature>
<comment type="caution">
    <text evidence="7">The sequence shown here is derived from an EMBL/GenBank/DDBJ whole genome shotgun (WGS) entry which is preliminary data.</text>
</comment>
<dbReference type="GO" id="GO:0005886">
    <property type="term" value="C:plasma membrane"/>
    <property type="evidence" value="ECO:0007669"/>
    <property type="project" value="UniProtKB-SubCell"/>
</dbReference>
<accession>A0A1G1WEU3</accession>
<sequence length="421" mass="45759">MGIPFKLAYNTAVQLVGKAVTATSTLLITYLVAKNFPIEGYGGYTAILSYIALFYVFADFGLNAVFVRETGSDQEKQKDYFKNLLGLRLVVSILVAFVATAILAFTGHPAAVKLGIIVALGLIVTQSFAATALALFQTKIRYDLAVIADSLGAAATLVFVYLAATNFKSILFVIAALVIGGVVRVLVAFYIVRFQFGALTIAFNIGFWRRLVLAAIPIGLIAIFSQFNAQIDKQIILLAQYKTSLNLNGELAAGIYGLSYKIFELAIVLPSFIMNVGYPIMVQKKEEGVTLLLRFTKKLAAVLLALGFFGLILGWFLVPFIFKVPGLEKFSVSTATTRILLLGFPLFFITPATLWLAVTLNKTREMMFIYGFAAFFNLVANLVFVPAFGYNAAAVVTIASELLILALSLGVLSVAFRSRET</sequence>
<name>A0A1G1WEU3_9BACT</name>
<evidence type="ECO:0000256" key="4">
    <source>
        <dbReference type="ARBA" id="ARBA00022989"/>
    </source>
</evidence>
<dbReference type="STRING" id="1802597.A2Z24_01500"/>
<dbReference type="EMBL" id="MHCT01000013">
    <property type="protein sequence ID" value="OGY26219.1"/>
    <property type="molecule type" value="Genomic_DNA"/>
</dbReference>
<evidence type="ECO:0000313" key="7">
    <source>
        <dbReference type="EMBL" id="OGY26219.1"/>
    </source>
</evidence>
<keyword evidence="2" id="KW-1003">Cell membrane</keyword>
<feature type="transmembrane region" description="Helical" evidence="6">
    <location>
        <begin position="394"/>
        <end position="416"/>
    </location>
</feature>
<feature type="transmembrane region" description="Helical" evidence="6">
    <location>
        <begin position="87"/>
        <end position="108"/>
    </location>
</feature>
<feature type="transmembrane region" description="Helical" evidence="6">
    <location>
        <begin position="251"/>
        <end position="278"/>
    </location>
</feature>
<keyword evidence="4 6" id="KW-1133">Transmembrane helix</keyword>
<proteinExistence type="predicted"/>
<comment type="subcellular location">
    <subcellularLocation>
        <location evidence="1">Cell membrane</location>
        <topology evidence="1">Multi-pass membrane protein</topology>
    </subcellularLocation>
</comment>
<feature type="transmembrane region" description="Helical" evidence="6">
    <location>
        <begin position="211"/>
        <end position="231"/>
    </location>
</feature>
<feature type="transmembrane region" description="Helical" evidence="6">
    <location>
        <begin position="143"/>
        <end position="164"/>
    </location>
</feature>
<keyword evidence="3 6" id="KW-0812">Transmembrane</keyword>
<evidence type="ECO:0000256" key="1">
    <source>
        <dbReference type="ARBA" id="ARBA00004651"/>
    </source>
</evidence>
<reference evidence="7 8" key="1">
    <citation type="journal article" date="2016" name="Nat. Commun.">
        <title>Thousands of microbial genomes shed light on interconnected biogeochemical processes in an aquifer system.</title>
        <authorList>
            <person name="Anantharaman K."/>
            <person name="Brown C.T."/>
            <person name="Hug L.A."/>
            <person name="Sharon I."/>
            <person name="Castelle C.J."/>
            <person name="Probst A.J."/>
            <person name="Thomas B.C."/>
            <person name="Singh A."/>
            <person name="Wilkins M.J."/>
            <person name="Karaoz U."/>
            <person name="Brodie E.L."/>
            <person name="Williams K.H."/>
            <person name="Hubbard S.S."/>
            <person name="Banfield J.F."/>
        </authorList>
    </citation>
    <scope>NUCLEOTIDE SEQUENCE [LARGE SCALE GENOMIC DNA]</scope>
</reference>
<dbReference type="Proteomes" id="UP000177588">
    <property type="component" value="Unassembled WGS sequence"/>
</dbReference>
<protein>
    <submittedName>
        <fullName evidence="7">Uncharacterized protein</fullName>
    </submittedName>
</protein>
<evidence type="ECO:0000313" key="8">
    <source>
        <dbReference type="Proteomes" id="UP000177588"/>
    </source>
</evidence>
<evidence type="ECO:0000256" key="3">
    <source>
        <dbReference type="ARBA" id="ARBA00022692"/>
    </source>
</evidence>
<feature type="transmembrane region" description="Helical" evidence="6">
    <location>
        <begin position="299"/>
        <end position="322"/>
    </location>
</feature>
<feature type="transmembrane region" description="Helical" evidence="6">
    <location>
        <begin position="170"/>
        <end position="191"/>
    </location>
</feature>
<dbReference type="PANTHER" id="PTHR30250">
    <property type="entry name" value="PST FAMILY PREDICTED COLANIC ACID TRANSPORTER"/>
    <property type="match status" value="1"/>
</dbReference>
<dbReference type="PANTHER" id="PTHR30250:SF11">
    <property type="entry name" value="O-ANTIGEN TRANSPORTER-RELATED"/>
    <property type="match status" value="1"/>
</dbReference>
<feature type="transmembrane region" description="Helical" evidence="6">
    <location>
        <begin position="114"/>
        <end position="136"/>
    </location>
</feature>
<feature type="transmembrane region" description="Helical" evidence="6">
    <location>
        <begin position="342"/>
        <end position="360"/>
    </location>
</feature>
<feature type="transmembrane region" description="Helical" evidence="6">
    <location>
        <begin position="367"/>
        <end position="388"/>
    </location>
</feature>
<keyword evidence="5 6" id="KW-0472">Membrane</keyword>
<evidence type="ECO:0000256" key="5">
    <source>
        <dbReference type="ARBA" id="ARBA00023136"/>
    </source>
</evidence>
<dbReference type="InterPro" id="IPR050833">
    <property type="entry name" value="Poly_Biosynth_Transport"/>
</dbReference>
<dbReference type="AlphaFoldDB" id="A0A1G1WEU3"/>
<dbReference type="InterPro" id="IPR002797">
    <property type="entry name" value="Polysacc_synth"/>
</dbReference>
<feature type="transmembrane region" description="Helical" evidence="6">
    <location>
        <begin position="44"/>
        <end position="66"/>
    </location>
</feature>
<evidence type="ECO:0000256" key="6">
    <source>
        <dbReference type="SAM" id="Phobius"/>
    </source>
</evidence>
<dbReference type="Pfam" id="PF01943">
    <property type="entry name" value="Polysacc_synt"/>
    <property type="match status" value="1"/>
</dbReference>
<organism evidence="7 8">
    <name type="scientific">Candidatus Woykebacteria bacterium RBG_16_44_10</name>
    <dbReference type="NCBI Taxonomy" id="1802597"/>
    <lineage>
        <taxon>Bacteria</taxon>
        <taxon>Candidatus Woykeibacteriota</taxon>
    </lineage>
</organism>
<evidence type="ECO:0000256" key="2">
    <source>
        <dbReference type="ARBA" id="ARBA00022475"/>
    </source>
</evidence>
<gene>
    <name evidence="7" type="ORF">A2Z24_01500</name>
</gene>